<evidence type="ECO:0000256" key="2">
    <source>
        <dbReference type="SAM" id="MobiDB-lite"/>
    </source>
</evidence>
<dbReference type="EMBL" id="JAGHQM010001220">
    <property type="protein sequence ID" value="KAH0556114.1"/>
    <property type="molecule type" value="Genomic_DNA"/>
</dbReference>
<organism evidence="4 5">
    <name type="scientific">Trichoglossum hirsutum</name>
    <dbReference type="NCBI Taxonomy" id="265104"/>
    <lineage>
        <taxon>Eukaryota</taxon>
        <taxon>Fungi</taxon>
        <taxon>Dikarya</taxon>
        <taxon>Ascomycota</taxon>
        <taxon>Pezizomycotina</taxon>
        <taxon>Geoglossomycetes</taxon>
        <taxon>Geoglossales</taxon>
        <taxon>Geoglossaceae</taxon>
        <taxon>Trichoglossum</taxon>
    </lineage>
</organism>
<dbReference type="Proteomes" id="UP000750711">
    <property type="component" value="Unassembled WGS sequence"/>
</dbReference>
<proteinExistence type="predicted"/>
<feature type="compositionally biased region" description="Polar residues" evidence="2">
    <location>
        <begin position="807"/>
        <end position="833"/>
    </location>
</feature>
<dbReference type="InterPro" id="IPR013087">
    <property type="entry name" value="Znf_C2H2_type"/>
</dbReference>
<feature type="compositionally biased region" description="Basic and acidic residues" evidence="2">
    <location>
        <begin position="595"/>
        <end position="636"/>
    </location>
</feature>
<dbReference type="GO" id="GO:0008270">
    <property type="term" value="F:zinc ion binding"/>
    <property type="evidence" value="ECO:0007669"/>
    <property type="project" value="UniProtKB-KW"/>
</dbReference>
<feature type="region of interest" description="Disordered" evidence="2">
    <location>
        <begin position="262"/>
        <end position="296"/>
    </location>
</feature>
<protein>
    <recommendedName>
        <fullName evidence="3">C2H2-type domain-containing protein</fullName>
    </recommendedName>
</protein>
<name>A0A9P8L894_9PEZI</name>
<feature type="compositionally biased region" description="Basic and acidic residues" evidence="2">
    <location>
        <begin position="269"/>
        <end position="282"/>
    </location>
</feature>
<keyword evidence="1" id="KW-0862">Zinc</keyword>
<evidence type="ECO:0000313" key="5">
    <source>
        <dbReference type="Proteomes" id="UP000750711"/>
    </source>
</evidence>
<keyword evidence="5" id="KW-1185">Reference proteome</keyword>
<evidence type="ECO:0000259" key="3">
    <source>
        <dbReference type="PROSITE" id="PS50157"/>
    </source>
</evidence>
<sequence>MNPLSQSQFDGGSDGPWLASPDIDDFFGDAGLVHNLDPTNLNPYPYGGSPDDARDFQPADRSGLFMQARHAMPLQRHTVCGVRPVLRFAGRPYADIRPKNASSRSSTTYNPSNISSSSFFHHGSIQRGALSATNTTYEIPNEPHMASASCNPFARETTSYSIMVEPSCGTIYHDLNQQLLATSQRNGVIGQPSPPFGQALNPAMPGLPVYTPNQPGITGRTNGDSAAIFGVGPDGGLHGLQGDSDRPSVAPDGVLGVATVQMTSRKRVQRPDVGPKRDELESGRGAPRRRVDRPAEDCSEANLPTFARDLFRFWLRKKPGSFPNEKEMVGLQIVAHVPLERVKAYFEECRPQDLLGSRDQRIKAGLLSAVALAPNRITRCSATADQNQSKPRDDFRPYQCTSGCGEKFSKKDSWRKHEEISRPQNIWVCFLDKCEGKPIQKRTFYTKPHFKQHFNTTDHKVAEAEFEKYAKEWHAPIGGNFEKNCGFCGSPFRLWKERINHIAEHFTGNMAEGPLDMSQWQDPWRGREKSKLEEVPGSSSDSGDSSDESPDEPPPPDSHSGGGPDEPTGDPNTERDPDANQDGSQGRGRHSGQNTKDHRERQFGGRREAGQQRQHTETCFNHEAEVSRSGGEHPNREIDLSYIGAWAWDGPRAGRWDSPTTRRRSDPPSHLVEGGVADSEQGIARKASGALPEPGARILSLAERLPAMSAIVGAIAGVIDGQLKCSDVADVELRYRRDGARVLWRASLVGIYPSRNSASSSSSSSIEEWPDKWLKASPMHHRTKRHGKISLDLYERTQRLGVRSRYHSSYPTPSLTPGPSNSRSSTQQQQANLRTPKVRGLQRPDVGGRPRSGVKRNNGTICGHSIL</sequence>
<evidence type="ECO:0000313" key="4">
    <source>
        <dbReference type="EMBL" id="KAH0556114.1"/>
    </source>
</evidence>
<keyword evidence="1" id="KW-0479">Metal-binding</keyword>
<dbReference type="PROSITE" id="PS50157">
    <property type="entry name" value="ZINC_FINGER_C2H2_2"/>
    <property type="match status" value="1"/>
</dbReference>
<feature type="region of interest" description="Disordered" evidence="2">
    <location>
        <begin position="526"/>
        <end position="636"/>
    </location>
</feature>
<keyword evidence="1" id="KW-0863">Zinc-finger</keyword>
<accession>A0A9P8L894</accession>
<feature type="region of interest" description="Disordered" evidence="2">
    <location>
        <begin position="803"/>
        <end position="867"/>
    </location>
</feature>
<feature type="region of interest" description="Disordered" evidence="2">
    <location>
        <begin position="652"/>
        <end position="689"/>
    </location>
</feature>
<gene>
    <name evidence="4" type="ORF">GP486_005950</name>
</gene>
<evidence type="ECO:0000256" key="1">
    <source>
        <dbReference type="PROSITE-ProRule" id="PRU00042"/>
    </source>
</evidence>
<reference evidence="4" key="1">
    <citation type="submission" date="2021-03" db="EMBL/GenBank/DDBJ databases">
        <title>Comparative genomics and phylogenomic investigation of the class Geoglossomycetes provide insights into ecological specialization and systematics.</title>
        <authorList>
            <person name="Melie T."/>
            <person name="Pirro S."/>
            <person name="Miller A.N."/>
            <person name="Quandt A."/>
        </authorList>
    </citation>
    <scope>NUCLEOTIDE SEQUENCE</scope>
    <source>
        <strain evidence="4">CAQ_001_2017</strain>
    </source>
</reference>
<feature type="domain" description="C2H2-type" evidence="3">
    <location>
        <begin position="398"/>
        <end position="426"/>
    </location>
</feature>
<dbReference type="AlphaFoldDB" id="A0A9P8L894"/>
<comment type="caution">
    <text evidence="4">The sequence shown here is derived from an EMBL/GenBank/DDBJ whole genome shotgun (WGS) entry which is preliminary data.</text>
</comment>